<keyword evidence="2" id="KW-1185">Reference proteome</keyword>
<protein>
    <submittedName>
        <fullName evidence="1">Uncharacterized protein</fullName>
    </submittedName>
</protein>
<name>A0A0D0CX96_9AGAM</name>
<dbReference type="Proteomes" id="UP000054538">
    <property type="component" value="Unassembled WGS sequence"/>
</dbReference>
<evidence type="ECO:0000313" key="1">
    <source>
        <dbReference type="EMBL" id="KIK80193.1"/>
    </source>
</evidence>
<dbReference type="HOGENOM" id="CLU_2015975_0_0_1"/>
<gene>
    <name evidence="1" type="ORF">PAXRUDRAFT_159312</name>
</gene>
<dbReference type="OrthoDB" id="3266683at2759"/>
<evidence type="ECO:0000313" key="2">
    <source>
        <dbReference type="Proteomes" id="UP000054538"/>
    </source>
</evidence>
<sequence>MNVFTSLSVDICTWKGALGFNIGAAPDLTPTRKGKSLIQHCADTTVKFFDTENQDLKWAKDNIKMLKLVIKNCIGNTFHALFQELGETEHGLIVSGCDEDLQACSDAANIWGISILLVIICTH</sequence>
<reference evidence="2" key="2">
    <citation type="submission" date="2015-01" db="EMBL/GenBank/DDBJ databases">
        <title>Evolutionary Origins and Diversification of the Mycorrhizal Mutualists.</title>
        <authorList>
            <consortium name="DOE Joint Genome Institute"/>
            <consortium name="Mycorrhizal Genomics Consortium"/>
            <person name="Kohler A."/>
            <person name="Kuo A."/>
            <person name="Nagy L.G."/>
            <person name="Floudas D."/>
            <person name="Copeland A."/>
            <person name="Barry K.W."/>
            <person name="Cichocki N."/>
            <person name="Veneault-Fourrey C."/>
            <person name="LaButti K."/>
            <person name="Lindquist E.A."/>
            <person name="Lipzen A."/>
            <person name="Lundell T."/>
            <person name="Morin E."/>
            <person name="Murat C."/>
            <person name="Riley R."/>
            <person name="Ohm R."/>
            <person name="Sun H."/>
            <person name="Tunlid A."/>
            <person name="Henrissat B."/>
            <person name="Grigoriev I.V."/>
            <person name="Hibbett D.S."/>
            <person name="Martin F."/>
        </authorList>
    </citation>
    <scope>NUCLEOTIDE SEQUENCE [LARGE SCALE GENOMIC DNA]</scope>
    <source>
        <strain evidence="2">Ve08.2h10</strain>
    </source>
</reference>
<dbReference type="InParanoid" id="A0A0D0CX96"/>
<accession>A0A0D0CX96</accession>
<organism evidence="1 2">
    <name type="scientific">Paxillus rubicundulus Ve08.2h10</name>
    <dbReference type="NCBI Taxonomy" id="930991"/>
    <lineage>
        <taxon>Eukaryota</taxon>
        <taxon>Fungi</taxon>
        <taxon>Dikarya</taxon>
        <taxon>Basidiomycota</taxon>
        <taxon>Agaricomycotina</taxon>
        <taxon>Agaricomycetes</taxon>
        <taxon>Agaricomycetidae</taxon>
        <taxon>Boletales</taxon>
        <taxon>Paxilineae</taxon>
        <taxon>Paxillaceae</taxon>
        <taxon>Paxillus</taxon>
    </lineage>
</organism>
<proteinExistence type="predicted"/>
<dbReference type="AlphaFoldDB" id="A0A0D0CX96"/>
<dbReference type="EMBL" id="KN826078">
    <property type="protein sequence ID" value="KIK80193.1"/>
    <property type="molecule type" value="Genomic_DNA"/>
</dbReference>
<reference evidence="1 2" key="1">
    <citation type="submission" date="2014-04" db="EMBL/GenBank/DDBJ databases">
        <authorList>
            <consortium name="DOE Joint Genome Institute"/>
            <person name="Kuo A."/>
            <person name="Kohler A."/>
            <person name="Jargeat P."/>
            <person name="Nagy L.G."/>
            <person name="Floudas D."/>
            <person name="Copeland A."/>
            <person name="Barry K.W."/>
            <person name="Cichocki N."/>
            <person name="Veneault-Fourrey C."/>
            <person name="LaButti K."/>
            <person name="Lindquist E.A."/>
            <person name="Lipzen A."/>
            <person name="Lundell T."/>
            <person name="Morin E."/>
            <person name="Murat C."/>
            <person name="Sun H."/>
            <person name="Tunlid A."/>
            <person name="Henrissat B."/>
            <person name="Grigoriev I.V."/>
            <person name="Hibbett D.S."/>
            <person name="Martin F."/>
            <person name="Nordberg H.P."/>
            <person name="Cantor M.N."/>
            <person name="Hua S.X."/>
        </authorList>
    </citation>
    <scope>NUCLEOTIDE SEQUENCE [LARGE SCALE GENOMIC DNA]</scope>
    <source>
        <strain evidence="1 2">Ve08.2h10</strain>
    </source>
</reference>